<protein>
    <recommendedName>
        <fullName evidence="4">DUF2752 domain-containing protein</fullName>
    </recommendedName>
</protein>
<dbReference type="Proteomes" id="UP000229896">
    <property type="component" value="Unassembled WGS sequence"/>
</dbReference>
<dbReference type="EMBL" id="PEXI01000097">
    <property type="protein sequence ID" value="PIU24057.1"/>
    <property type="molecule type" value="Genomic_DNA"/>
</dbReference>
<evidence type="ECO:0000313" key="2">
    <source>
        <dbReference type="EMBL" id="PIU24057.1"/>
    </source>
</evidence>
<keyword evidence="1" id="KW-0472">Membrane</keyword>
<feature type="transmembrane region" description="Helical" evidence="1">
    <location>
        <begin position="94"/>
        <end position="114"/>
    </location>
</feature>
<sequence length="125" mass="14259">MKKIDRVFEFLSLSSPMAVVVDFSAILFVLAITPTAFWDRTPDLCIWHRFILPWIFHEACPISGIFADCHCPGCGLTRAMSAMLHGNFQTAYDYNHLIFIVSGIIIFLIGWNFYKIISAKNNIIK</sequence>
<dbReference type="Pfam" id="PF10825">
    <property type="entry name" value="DUF2752"/>
    <property type="match status" value="1"/>
</dbReference>
<evidence type="ECO:0000313" key="3">
    <source>
        <dbReference type="Proteomes" id="UP000229896"/>
    </source>
</evidence>
<evidence type="ECO:0000256" key="1">
    <source>
        <dbReference type="SAM" id="Phobius"/>
    </source>
</evidence>
<dbReference type="AlphaFoldDB" id="A0A2M6YBH9"/>
<name>A0A2M6YBH9_9BACT</name>
<keyword evidence="1" id="KW-1133">Transmembrane helix</keyword>
<comment type="caution">
    <text evidence="2">The sequence shown here is derived from an EMBL/GenBank/DDBJ whole genome shotgun (WGS) entry which is preliminary data.</text>
</comment>
<organism evidence="2 3">
    <name type="scientific">Candidatus Berkelbacteria bacterium CG08_land_8_20_14_0_20_39_8</name>
    <dbReference type="NCBI Taxonomy" id="1974511"/>
    <lineage>
        <taxon>Bacteria</taxon>
        <taxon>Candidatus Berkelbacteria</taxon>
    </lineage>
</organism>
<keyword evidence="1" id="KW-0812">Transmembrane</keyword>
<accession>A0A2M6YBH9</accession>
<dbReference type="InterPro" id="IPR021215">
    <property type="entry name" value="DUF2752"/>
</dbReference>
<reference evidence="3" key="1">
    <citation type="submission" date="2017-09" db="EMBL/GenBank/DDBJ databases">
        <title>Depth-based differentiation of microbial function through sediment-hosted aquifers and enrichment of novel symbionts in the deep terrestrial subsurface.</title>
        <authorList>
            <person name="Probst A.J."/>
            <person name="Ladd B."/>
            <person name="Jarett J.K."/>
            <person name="Geller-Mcgrath D.E."/>
            <person name="Sieber C.M.K."/>
            <person name="Emerson J.B."/>
            <person name="Anantharaman K."/>
            <person name="Thomas B.C."/>
            <person name="Malmstrom R."/>
            <person name="Stieglmeier M."/>
            <person name="Klingl A."/>
            <person name="Woyke T."/>
            <person name="Ryan C.M."/>
            <person name="Banfield J.F."/>
        </authorList>
    </citation>
    <scope>NUCLEOTIDE SEQUENCE [LARGE SCALE GENOMIC DNA]</scope>
</reference>
<gene>
    <name evidence="2" type="ORF">COT12_03065</name>
</gene>
<feature type="transmembrane region" description="Helical" evidence="1">
    <location>
        <begin position="7"/>
        <end position="32"/>
    </location>
</feature>
<proteinExistence type="predicted"/>
<evidence type="ECO:0008006" key="4">
    <source>
        <dbReference type="Google" id="ProtNLM"/>
    </source>
</evidence>